<keyword evidence="11" id="KW-0175">Coiled coil</keyword>
<protein>
    <recommendedName>
        <fullName evidence="9">Circadian input-output histidine kinase CikA</fullName>
        <ecNumber evidence="4">2.7.13.3</ecNumber>
    </recommendedName>
</protein>
<dbReference type="SMART" id="SM00304">
    <property type="entry name" value="HAMP"/>
    <property type="match status" value="10"/>
</dbReference>
<keyword evidence="8" id="KW-0902">Two-component regulatory system</keyword>
<keyword evidence="5 10" id="KW-0597">Phosphoprotein</keyword>
<evidence type="ECO:0000313" key="15">
    <source>
        <dbReference type="EMBL" id="QDL11507.1"/>
    </source>
</evidence>
<dbReference type="Gene3D" id="3.30.565.10">
    <property type="entry name" value="Histidine kinase-like ATPase, C-terminal domain"/>
    <property type="match status" value="1"/>
</dbReference>
<dbReference type="KEGG" id="bsen:DP114_29635"/>
<feature type="modified residue" description="4-aspartylphosphate" evidence="10">
    <location>
        <position position="1868"/>
    </location>
</feature>
<dbReference type="Proteomes" id="UP000503129">
    <property type="component" value="Chromosome"/>
</dbReference>
<feature type="domain" description="Response regulatory" evidence="13">
    <location>
        <begin position="1672"/>
        <end position="1788"/>
    </location>
</feature>
<feature type="domain" description="HAMP" evidence="14">
    <location>
        <begin position="474"/>
        <end position="526"/>
    </location>
</feature>
<dbReference type="CDD" id="cd00082">
    <property type="entry name" value="HisKA"/>
    <property type="match status" value="1"/>
</dbReference>
<keyword evidence="16" id="KW-1185">Reference proteome</keyword>
<dbReference type="Gene3D" id="1.10.287.130">
    <property type="match status" value="1"/>
</dbReference>
<dbReference type="CDD" id="cd16922">
    <property type="entry name" value="HATPase_EvgS-ArcB-TorS-like"/>
    <property type="match status" value="1"/>
</dbReference>
<dbReference type="GO" id="GO:0016020">
    <property type="term" value="C:membrane"/>
    <property type="evidence" value="ECO:0007669"/>
    <property type="project" value="UniProtKB-SubCell"/>
</dbReference>
<dbReference type="SUPFAM" id="SSF58104">
    <property type="entry name" value="Methyl-accepting chemotaxis protein (MCP) signaling domain"/>
    <property type="match status" value="4"/>
</dbReference>
<dbReference type="SUPFAM" id="SSF55781">
    <property type="entry name" value="GAF domain-like"/>
    <property type="match status" value="1"/>
</dbReference>
<dbReference type="EC" id="2.7.13.3" evidence="4"/>
<evidence type="ECO:0000256" key="11">
    <source>
        <dbReference type="SAM" id="Coils"/>
    </source>
</evidence>
<feature type="domain" description="HAMP" evidence="14">
    <location>
        <begin position="934"/>
        <end position="986"/>
    </location>
</feature>
<dbReference type="InterPro" id="IPR003594">
    <property type="entry name" value="HATPase_dom"/>
</dbReference>
<reference evidence="15 16" key="1">
    <citation type="submission" date="2018-06" db="EMBL/GenBank/DDBJ databases">
        <title>Comparative genomics of Brasilonema spp. strains.</title>
        <authorList>
            <person name="Alvarenga D.O."/>
            <person name="Fiore M.F."/>
            <person name="Varani A.M."/>
        </authorList>
    </citation>
    <scope>NUCLEOTIDE SEQUENCE [LARGE SCALE GENOMIC DNA]</scope>
    <source>
        <strain evidence="15 16">CENA114</strain>
    </source>
</reference>
<evidence type="ECO:0000256" key="6">
    <source>
        <dbReference type="ARBA" id="ARBA00022679"/>
    </source>
</evidence>
<evidence type="ECO:0000256" key="5">
    <source>
        <dbReference type="ARBA" id="ARBA00022553"/>
    </source>
</evidence>
<dbReference type="CDD" id="cd06225">
    <property type="entry name" value="HAMP"/>
    <property type="match status" value="9"/>
</dbReference>
<evidence type="ECO:0000256" key="10">
    <source>
        <dbReference type="PROSITE-ProRule" id="PRU00169"/>
    </source>
</evidence>
<dbReference type="GO" id="GO:0000155">
    <property type="term" value="F:phosphorelay sensor kinase activity"/>
    <property type="evidence" value="ECO:0007669"/>
    <property type="project" value="InterPro"/>
</dbReference>
<dbReference type="SUPFAM" id="SSF55874">
    <property type="entry name" value="ATPase domain of HSP90 chaperone/DNA topoisomerase II/histidine kinase"/>
    <property type="match status" value="1"/>
</dbReference>
<feature type="domain" description="HAMP" evidence="14">
    <location>
        <begin position="750"/>
        <end position="802"/>
    </location>
</feature>
<evidence type="ECO:0000256" key="4">
    <source>
        <dbReference type="ARBA" id="ARBA00012438"/>
    </source>
</evidence>
<dbReference type="PANTHER" id="PTHR45339">
    <property type="entry name" value="HYBRID SIGNAL TRANSDUCTION HISTIDINE KINASE J"/>
    <property type="match status" value="1"/>
</dbReference>
<dbReference type="FunFam" id="3.30.565.10:FF:000010">
    <property type="entry name" value="Sensor histidine kinase RcsC"/>
    <property type="match status" value="1"/>
</dbReference>
<dbReference type="InterPro" id="IPR036097">
    <property type="entry name" value="HisK_dim/P_sf"/>
</dbReference>
<feature type="domain" description="HAMP" evidence="14">
    <location>
        <begin position="658"/>
        <end position="710"/>
    </location>
</feature>
<comment type="subcellular location">
    <subcellularLocation>
        <location evidence="2">Membrane</location>
    </subcellularLocation>
</comment>
<dbReference type="CDD" id="cd00156">
    <property type="entry name" value="REC"/>
    <property type="match status" value="1"/>
</dbReference>
<proteinExistence type="inferred from homology"/>
<dbReference type="Gene3D" id="3.40.50.2300">
    <property type="match status" value="3"/>
</dbReference>
<comment type="catalytic activity">
    <reaction evidence="1">
        <text>ATP + protein L-histidine = ADP + protein N-phospho-L-histidine.</text>
        <dbReference type="EC" id="2.7.13.3"/>
    </reaction>
</comment>
<dbReference type="InterPro" id="IPR005467">
    <property type="entry name" value="His_kinase_dom"/>
</dbReference>
<feature type="domain" description="Response regulatory" evidence="13">
    <location>
        <begin position="1818"/>
        <end position="1935"/>
    </location>
</feature>
<feature type="domain" description="HAMP" evidence="14">
    <location>
        <begin position="842"/>
        <end position="894"/>
    </location>
</feature>
<keyword evidence="7 15" id="KW-0418">Kinase</keyword>
<dbReference type="Pfam" id="PF02518">
    <property type="entry name" value="HATPase_c"/>
    <property type="match status" value="1"/>
</dbReference>
<dbReference type="InterPro" id="IPR011006">
    <property type="entry name" value="CheY-like_superfamily"/>
</dbReference>
<dbReference type="PROSITE" id="PS50110">
    <property type="entry name" value="RESPONSE_REGULATORY"/>
    <property type="match status" value="3"/>
</dbReference>
<dbReference type="Pfam" id="PF00672">
    <property type="entry name" value="HAMP"/>
    <property type="match status" value="9"/>
</dbReference>
<dbReference type="Pfam" id="PF13185">
    <property type="entry name" value="GAF_2"/>
    <property type="match status" value="1"/>
</dbReference>
<dbReference type="InterPro" id="IPR001789">
    <property type="entry name" value="Sig_transdc_resp-reg_receiver"/>
</dbReference>
<feature type="coiled-coil region" evidence="11">
    <location>
        <begin position="1155"/>
        <end position="1245"/>
    </location>
</feature>
<dbReference type="EMBL" id="CP030118">
    <property type="protein sequence ID" value="QDL11507.1"/>
    <property type="molecule type" value="Genomic_DNA"/>
</dbReference>
<dbReference type="SUPFAM" id="SSF52172">
    <property type="entry name" value="CheY-like"/>
    <property type="match status" value="3"/>
</dbReference>
<feature type="modified residue" description="4-aspartylphosphate" evidence="10">
    <location>
        <position position="1599"/>
    </location>
</feature>
<evidence type="ECO:0000256" key="8">
    <source>
        <dbReference type="ARBA" id="ARBA00023012"/>
    </source>
</evidence>
<evidence type="ECO:0000259" key="13">
    <source>
        <dbReference type="PROSITE" id="PS50110"/>
    </source>
</evidence>
<dbReference type="Pfam" id="PF00512">
    <property type="entry name" value="HisKA"/>
    <property type="match status" value="1"/>
</dbReference>
<dbReference type="FunFam" id="1.20.120.1530:FF:000002">
    <property type="entry name" value="Two-component osmosensing histidine kinase"/>
    <property type="match status" value="6"/>
</dbReference>
<dbReference type="InterPro" id="IPR036890">
    <property type="entry name" value="HATPase_C_sf"/>
</dbReference>
<feature type="domain" description="HAMP" evidence="14">
    <location>
        <begin position="382"/>
        <end position="434"/>
    </location>
</feature>
<dbReference type="Pfam" id="PF18947">
    <property type="entry name" value="HAMP_2"/>
    <property type="match status" value="1"/>
</dbReference>
<dbReference type="PROSITE" id="PS50109">
    <property type="entry name" value="HIS_KIN"/>
    <property type="match status" value="1"/>
</dbReference>
<dbReference type="SMART" id="SM00387">
    <property type="entry name" value="HATPase_c"/>
    <property type="match status" value="1"/>
</dbReference>
<evidence type="ECO:0000313" key="16">
    <source>
        <dbReference type="Proteomes" id="UP000503129"/>
    </source>
</evidence>
<gene>
    <name evidence="15" type="ORF">DP114_29635</name>
</gene>
<keyword evidence="6" id="KW-0808">Transferase</keyword>
<feature type="domain" description="HAMP" evidence="14">
    <location>
        <begin position="101"/>
        <end position="158"/>
    </location>
</feature>
<dbReference type="Gene3D" id="3.30.450.40">
    <property type="match status" value="1"/>
</dbReference>
<evidence type="ECO:0000256" key="3">
    <source>
        <dbReference type="ARBA" id="ARBA00006402"/>
    </source>
</evidence>
<dbReference type="InterPro" id="IPR029016">
    <property type="entry name" value="GAF-like_dom_sf"/>
</dbReference>
<dbReference type="Gene3D" id="1.20.120.1530">
    <property type="match status" value="6"/>
</dbReference>
<dbReference type="PANTHER" id="PTHR45339:SF1">
    <property type="entry name" value="HYBRID SIGNAL TRANSDUCTION HISTIDINE KINASE J"/>
    <property type="match status" value="1"/>
</dbReference>
<dbReference type="PRINTS" id="PR00344">
    <property type="entry name" value="BCTRLSENSOR"/>
</dbReference>
<dbReference type="CDD" id="cd17546">
    <property type="entry name" value="REC_hyHK_CKI1_RcsC-like"/>
    <property type="match status" value="1"/>
</dbReference>
<comment type="similarity">
    <text evidence="3">In the N-terminal section; belongs to the phytochrome family.</text>
</comment>
<organism evidence="15 16">
    <name type="scientific">Brasilonema sennae CENA114</name>
    <dbReference type="NCBI Taxonomy" id="415709"/>
    <lineage>
        <taxon>Bacteria</taxon>
        <taxon>Bacillati</taxon>
        <taxon>Cyanobacteriota</taxon>
        <taxon>Cyanophyceae</taxon>
        <taxon>Nostocales</taxon>
        <taxon>Scytonemataceae</taxon>
        <taxon>Brasilonema</taxon>
        <taxon>Bromeliae group (in: Brasilonema)</taxon>
    </lineage>
</organism>
<feature type="domain" description="Response regulatory" evidence="13">
    <location>
        <begin position="1550"/>
        <end position="1663"/>
    </location>
</feature>
<dbReference type="SUPFAM" id="SSF47384">
    <property type="entry name" value="Homodimeric domain of signal transducing histidine kinase"/>
    <property type="match status" value="1"/>
</dbReference>
<feature type="domain" description="HAMP" evidence="14">
    <location>
        <begin position="198"/>
        <end position="250"/>
    </location>
</feature>
<dbReference type="InterPro" id="IPR004358">
    <property type="entry name" value="Sig_transdc_His_kin-like_C"/>
</dbReference>
<evidence type="ECO:0000259" key="12">
    <source>
        <dbReference type="PROSITE" id="PS50109"/>
    </source>
</evidence>
<feature type="modified residue" description="4-aspartylphosphate" evidence="10">
    <location>
        <position position="1721"/>
    </location>
</feature>
<feature type="domain" description="Histidine kinase" evidence="12">
    <location>
        <begin position="1259"/>
        <end position="1492"/>
    </location>
</feature>
<feature type="domain" description="HAMP" evidence="14">
    <location>
        <begin position="290"/>
        <end position="342"/>
    </location>
</feature>
<evidence type="ECO:0000256" key="1">
    <source>
        <dbReference type="ARBA" id="ARBA00000085"/>
    </source>
</evidence>
<name>A0A856MQ31_9CYAN</name>
<feature type="domain" description="HAMP" evidence="14">
    <location>
        <begin position="566"/>
        <end position="618"/>
    </location>
</feature>
<sequence length="1937" mass="211341">MSTEQLTKESDNLDLKQLLKTLVAVKKGDFSARMPIDQTGMAGKIADTLNDIIEQNERLTTELQRISHVVGKDGKISERASLGNVRGSWSVCVDSVNTLVTDLVQPTEETARVIRAVANGDLSQAIAPEIEGRPLKGEFLQTAQMVNTMVGQLNSFASEVTRVAREVGTEGKLGVKAEVPGVAGTWKDLTDSVNLMAGNLTAQVRNIADVTTAVANGDLSKKITVDVKGEILELKNTINTMVDQLNSFASEVTRVAREVGTEGKLGVQAEVRGVAGIWKDLTDNVNLMAGSLTAQVRNIAEVTTAIANGDLSKKITVDVKGEILELKNTINIMVDQLSSFAGEVTRVAREVGAEGKLGVQAEVRGVAGTWKDLTDSVNFMAGSLTAQVRNIAEVTTAVATGDLSKKITVDVKGEILELKNTINTMVDQLSSFASEVTRVAREVGTEGKLGVQADVKGGAGTWKDLTDSVNFMAGSLTAQVRNIAEVTTAIANGDLSKKITVQVKGEILELKNTINIMVDQLNSFASEVTRVATEVGSEGKLGVQADVRGVAGTWKDLTDSVNFMAGSLTAQVRNIAEVTTAVATGDLSKKITVDVKGEILELKNTVNTMVDQLNSFASEVTRVAREVGTEGKLGVQAEVRGVAGTWKDLTDSVNSMAGSLTAQVRNIAEVTTAVATGDLSKKITVDVKGEILELKNTINTMVDQLNSFASEVTRVAREVGTEGKLGVQAYVRGVGGTWKDLTDNFNLMAGNLTAQVRNIAEVTKAVANGDLSKKITVDVRGEILELKNTINTMVDQLSSFASEVTRVAREVGTEGKLGGQAQVVGVAGTWKDLTDNVNSMAGNLTAQVRGIAKVVTAVANGNLKQKLTLDAKGEIETLAETINEMIGTLATFANQVTTVAREVGIEGKLGGQAKVPGAAGTWKDLTDNVNELAATLTTQLRAIAEVATAVTKGDLTRSISVEAQGEVAMLKDYINQMIANLRETTQKNTEQDWLKTNLTKFTRMLQGQRDLETVSKLILSELAPLVGASQGVFFIMDITVDIKYLKLLSSYAYRERKHLANRFQLGEGLVGQCALEKERILLTEVPHDYIKISSGLGEATPLNVVVLPVLFEGQVTAVIELASFRRFNEIHLSFFDQLTESIAIVLNTIAASMRTEELLKQSQSLAQELQSQQSELRETNNRLEQQAKSLQSSEDLLRKQQEELQATNAELEERSELLALQNKEVERKNNEIEQASLDLKEQAEQLALSSKYKSEFLANMSHELRTPLNSLLILAKLLTDNVDKNLTAKQVEYSRTIYSSGNDLLTLINDILDLAKIESGTMSIDIEQMLLAELQENVERTFRQIAIDKGLNFTIKFAPELPRSIYTDAKRLQQVLKNLLANAFKFTDRGEVGLQVFVTTQGWSHDQESLNRAQTVIAFAVSDTGIGIAVDKQKIIFEAFQQADGTTSRRYGGTGLGLSVSREITRLLGGEIKLHSRLGEGSTFTLYLPQEAEQINSKLELSPLLPPSQPTPRFANTLSFPHSLTPLTDDRGNIEQGDAPAGSRPKGERILLIIEDDINFARILLDMARQQEFKVIVAHNGSGGLALAQQFQPSAIILDIRLPGMDGWTVLDRLKHDPSTRHIPVHIMTVEEGRQRGLQLGAIAYMQKPISTEVLSEALSNIKGFVERPVKNLLIVEDDDNQRHSIMELIGNTDVAMTGVKTAGEALEAIQNQYYDCVVLDLGLPDMSGFELITRIKQHPNGQALPIIVYTARELSRAEDTQLRRLAETIIIKDVRSPERLLDETALFLHRVQANLPAPKRQILEQLHSNDPVLAGKKVLIVDDDMRNIFALTSMLERYQMQILYAENGRDGIEVLQNTPDIDVILMDIMMPQIDGYETTRLIRQNNQFKSLPIIALTAKAMQGDREKCIEAGASDYITKPVDIEQLLSLLRVWLYR</sequence>
<evidence type="ECO:0000259" key="14">
    <source>
        <dbReference type="PROSITE" id="PS50885"/>
    </source>
</evidence>
<dbReference type="InterPro" id="IPR003660">
    <property type="entry name" value="HAMP_dom"/>
</dbReference>
<dbReference type="SMART" id="SM00448">
    <property type="entry name" value="REC"/>
    <property type="match status" value="3"/>
</dbReference>
<dbReference type="RefSeq" id="WP_171977798.1">
    <property type="nucleotide sequence ID" value="NZ_CAWOXK010000001.1"/>
</dbReference>
<evidence type="ECO:0000256" key="7">
    <source>
        <dbReference type="ARBA" id="ARBA00022777"/>
    </source>
</evidence>
<dbReference type="PROSITE" id="PS50885">
    <property type="entry name" value="HAMP"/>
    <property type="match status" value="10"/>
</dbReference>
<dbReference type="SMART" id="SM00065">
    <property type="entry name" value="GAF"/>
    <property type="match status" value="1"/>
</dbReference>
<accession>A0A856MQ31</accession>
<evidence type="ECO:0000256" key="9">
    <source>
        <dbReference type="ARBA" id="ARBA00074306"/>
    </source>
</evidence>
<evidence type="ECO:0000256" key="2">
    <source>
        <dbReference type="ARBA" id="ARBA00004370"/>
    </source>
</evidence>
<dbReference type="SMART" id="SM00388">
    <property type="entry name" value="HisKA"/>
    <property type="match status" value="1"/>
</dbReference>
<dbReference type="Pfam" id="PF00072">
    <property type="entry name" value="Response_reg"/>
    <property type="match status" value="3"/>
</dbReference>
<dbReference type="InterPro" id="IPR003661">
    <property type="entry name" value="HisK_dim/P_dom"/>
</dbReference>
<dbReference type="InterPro" id="IPR003018">
    <property type="entry name" value="GAF"/>
</dbReference>